<gene>
    <name evidence="2" type="ORF">LCGC14_2405850</name>
</gene>
<comment type="caution">
    <text evidence="2">The sequence shown here is derived from an EMBL/GenBank/DDBJ whole genome shotgun (WGS) entry which is preliminary data.</text>
</comment>
<protein>
    <recommendedName>
        <fullName evidence="1">Terminase large subunit-like ATPase domain-containing protein</fullName>
    </recommendedName>
</protein>
<sequence>MPKKTKHTSIKYAEDVLSDKIVACRFVKLACQRHLDDLKNGGDRGLYFDEGAADTVIDFFSELRLWKGREYKGEPFTLAPHFQFIISNLMGWKRADHTRRFKIGYIEMGRKGSKTTVAGGLGAYFFTIDGEEGAEIYSAAVTRDQAKLVWENIKNLTKPSIFAPMISYYTHNLSVESTWSKCEPLSSDSKSLDGLDTHFASLDELHAHPDPRVHDLIIDSLGSRSQPMVLIITTAGFDQAGVCYQRREYLTQILKKTITDDSFFGIIYTLDTKKDWPGLADRTSKSKTKKKEDDWQDEDMWVKAMPGLWGVTESGVLHGIDKKGDQIPGYMTKLSDVREKSIYAASNPAALNNFLTKRLNIWTQQVNR</sequence>
<dbReference type="PANTHER" id="PTHR41287">
    <property type="match status" value="1"/>
</dbReference>
<dbReference type="EMBL" id="LAZR01036234">
    <property type="protein sequence ID" value="KKL25388.1"/>
    <property type="molecule type" value="Genomic_DNA"/>
</dbReference>
<accession>A0A0F9END8</accession>
<dbReference type="AlphaFoldDB" id="A0A0F9END8"/>
<dbReference type="Gene3D" id="3.40.50.300">
    <property type="entry name" value="P-loop containing nucleotide triphosphate hydrolases"/>
    <property type="match status" value="1"/>
</dbReference>
<dbReference type="InterPro" id="IPR046461">
    <property type="entry name" value="TerL_ATPase"/>
</dbReference>
<evidence type="ECO:0000313" key="2">
    <source>
        <dbReference type="EMBL" id="KKL25388.1"/>
    </source>
</evidence>
<dbReference type="InterPro" id="IPR005021">
    <property type="entry name" value="Terminase_largesu-like"/>
</dbReference>
<organism evidence="2">
    <name type="scientific">marine sediment metagenome</name>
    <dbReference type="NCBI Taxonomy" id="412755"/>
    <lineage>
        <taxon>unclassified sequences</taxon>
        <taxon>metagenomes</taxon>
        <taxon>ecological metagenomes</taxon>
    </lineage>
</organism>
<evidence type="ECO:0000259" key="1">
    <source>
        <dbReference type="Pfam" id="PF03354"/>
    </source>
</evidence>
<dbReference type="PANTHER" id="PTHR41287:SF1">
    <property type="entry name" value="PROTEIN YMFN"/>
    <property type="match status" value="1"/>
</dbReference>
<name>A0A0F9END8_9ZZZZ</name>
<dbReference type="InterPro" id="IPR027417">
    <property type="entry name" value="P-loop_NTPase"/>
</dbReference>
<feature type="domain" description="Terminase large subunit-like ATPase" evidence="1">
    <location>
        <begin position="82"/>
        <end position="250"/>
    </location>
</feature>
<proteinExistence type="predicted"/>
<feature type="non-terminal residue" evidence="2">
    <location>
        <position position="368"/>
    </location>
</feature>
<reference evidence="2" key="1">
    <citation type="journal article" date="2015" name="Nature">
        <title>Complex archaea that bridge the gap between prokaryotes and eukaryotes.</title>
        <authorList>
            <person name="Spang A."/>
            <person name="Saw J.H."/>
            <person name="Jorgensen S.L."/>
            <person name="Zaremba-Niedzwiedzka K."/>
            <person name="Martijn J."/>
            <person name="Lind A.E."/>
            <person name="van Eijk R."/>
            <person name="Schleper C."/>
            <person name="Guy L."/>
            <person name="Ettema T.J."/>
        </authorList>
    </citation>
    <scope>NUCLEOTIDE SEQUENCE</scope>
</reference>
<dbReference type="Pfam" id="PF03354">
    <property type="entry name" value="TerL_ATPase"/>
    <property type="match status" value="1"/>
</dbReference>